<dbReference type="Gene3D" id="3.30.750.24">
    <property type="entry name" value="STAS domain"/>
    <property type="match status" value="1"/>
</dbReference>
<dbReference type="Proteomes" id="UP001165283">
    <property type="component" value="Unassembled WGS sequence"/>
</dbReference>
<reference evidence="2" key="1">
    <citation type="submission" date="2021-04" db="EMBL/GenBank/DDBJ databases">
        <title>Pseudonocardia sp. nov., isolated from sandy soil of mangrove forest.</title>
        <authorList>
            <person name="Zan Z."/>
            <person name="Huang R."/>
            <person name="Liu W."/>
        </authorList>
    </citation>
    <scope>NUCLEOTIDE SEQUENCE</scope>
    <source>
        <strain evidence="2">S2-4</strain>
    </source>
</reference>
<dbReference type="SUPFAM" id="SSF52091">
    <property type="entry name" value="SpoIIaa-like"/>
    <property type="match status" value="1"/>
</dbReference>
<dbReference type="PROSITE" id="PS50801">
    <property type="entry name" value="STAS"/>
    <property type="match status" value="1"/>
</dbReference>
<evidence type="ECO:0000259" key="1">
    <source>
        <dbReference type="PROSITE" id="PS50801"/>
    </source>
</evidence>
<dbReference type="InterPro" id="IPR036513">
    <property type="entry name" value="STAS_dom_sf"/>
</dbReference>
<dbReference type="EMBL" id="JAGSOV010000029">
    <property type="protein sequence ID" value="MCO1656100.1"/>
    <property type="molecule type" value="Genomic_DNA"/>
</dbReference>
<dbReference type="InterPro" id="IPR002645">
    <property type="entry name" value="STAS_dom"/>
</dbReference>
<organism evidence="2 3">
    <name type="scientific">Pseudonocardia humida</name>
    <dbReference type="NCBI Taxonomy" id="2800819"/>
    <lineage>
        <taxon>Bacteria</taxon>
        <taxon>Bacillati</taxon>
        <taxon>Actinomycetota</taxon>
        <taxon>Actinomycetes</taxon>
        <taxon>Pseudonocardiales</taxon>
        <taxon>Pseudonocardiaceae</taxon>
        <taxon>Pseudonocardia</taxon>
    </lineage>
</organism>
<feature type="domain" description="STAS" evidence="1">
    <location>
        <begin position="181"/>
        <end position="274"/>
    </location>
</feature>
<gene>
    <name evidence="2" type="ORF">KDL28_13655</name>
</gene>
<dbReference type="Pfam" id="PF01740">
    <property type="entry name" value="STAS"/>
    <property type="match status" value="1"/>
</dbReference>
<proteinExistence type="predicted"/>
<evidence type="ECO:0000313" key="2">
    <source>
        <dbReference type="EMBL" id="MCO1656100.1"/>
    </source>
</evidence>
<accession>A0ABT0ZZC4</accession>
<evidence type="ECO:0000313" key="3">
    <source>
        <dbReference type="Proteomes" id="UP001165283"/>
    </source>
</evidence>
<dbReference type="RefSeq" id="WP_252438507.1">
    <property type="nucleotide sequence ID" value="NZ_JAGSOV010000029.1"/>
</dbReference>
<protein>
    <submittedName>
        <fullName evidence="2">MEDS domain-containing protein</fullName>
    </submittedName>
</protein>
<dbReference type="Pfam" id="PF14417">
    <property type="entry name" value="MEDS"/>
    <property type="match status" value="1"/>
</dbReference>
<name>A0ABT0ZZC4_9PSEU</name>
<comment type="caution">
    <text evidence="2">The sequence shown here is derived from an EMBL/GenBank/DDBJ whole genome shotgun (WGS) entry which is preliminary data.</text>
</comment>
<keyword evidence="3" id="KW-1185">Reference proteome</keyword>
<sequence length="274" mass="28822">MSVHGRSAPGEDGHRLLLHRSEVERVTRLSGWVREGLAGGEKVVYVEGDTGVGRGVLSTLSAQGIDVGSAIGDGVLEVLSPDEFYRPGGQEALLDRVLAEGYPSLRISGEASSAYGVLTPAAHREIEDLMDRLCATRPVSALCQYAVPAIPGVAALNDLVGLHPAGLTELTLDTRGGDDGLVLRGAVDFTNVDFLRAGLVAAMSAADAGGSLRVDLSEVEHLSASACRAIAQDCGPFRTSGPRLLLWGVRPVVARVMRLCRLEGHGVEIVERAR</sequence>
<dbReference type="InterPro" id="IPR025847">
    <property type="entry name" value="MEDS_domain"/>
</dbReference>